<proteinExistence type="inferred from homology"/>
<evidence type="ECO:0000313" key="6">
    <source>
        <dbReference type="EMBL" id="PXF21488.1"/>
    </source>
</evidence>
<keyword evidence="2 3" id="KW-0450">Lipoyl</keyword>
<dbReference type="GO" id="GO:0005960">
    <property type="term" value="C:glycine cleavage complex"/>
    <property type="evidence" value="ECO:0007669"/>
    <property type="project" value="InterPro"/>
</dbReference>
<gene>
    <name evidence="3 6" type="primary">gcvH</name>
    <name evidence="6" type="ORF">CXX69_04590</name>
</gene>
<feature type="modified residue" description="N6-lipoyllysine" evidence="3 4">
    <location>
        <position position="64"/>
    </location>
</feature>
<dbReference type="GO" id="GO:0005829">
    <property type="term" value="C:cytosol"/>
    <property type="evidence" value="ECO:0007669"/>
    <property type="project" value="TreeGrafter"/>
</dbReference>
<dbReference type="NCBIfam" id="TIGR00527">
    <property type="entry name" value="gcvH"/>
    <property type="match status" value="1"/>
</dbReference>
<dbReference type="InterPro" id="IPR033753">
    <property type="entry name" value="GCV_H/Fam206"/>
</dbReference>
<dbReference type="PANTHER" id="PTHR11715:SF3">
    <property type="entry name" value="GLYCINE CLEAVAGE SYSTEM H PROTEIN-RELATED"/>
    <property type="match status" value="1"/>
</dbReference>
<comment type="function">
    <text evidence="3">The glycine cleavage system catalyzes the degradation of glycine. The H protein shuttles the methylamine group of glycine from the P protein to the T protein.</text>
</comment>
<dbReference type="CDD" id="cd06848">
    <property type="entry name" value="GCS_H"/>
    <property type="match status" value="1"/>
</dbReference>
<dbReference type="InterPro" id="IPR017453">
    <property type="entry name" value="GCV_H_sub"/>
</dbReference>
<dbReference type="InterPro" id="IPR011053">
    <property type="entry name" value="Single_hybrid_motif"/>
</dbReference>
<dbReference type="HAMAP" id="MF_00272">
    <property type="entry name" value="GcvH"/>
    <property type="match status" value="1"/>
</dbReference>
<dbReference type="InterPro" id="IPR002930">
    <property type="entry name" value="GCV_H"/>
</dbReference>
<comment type="similarity">
    <text evidence="1 3">Belongs to the GcvH family.</text>
</comment>
<evidence type="ECO:0000256" key="4">
    <source>
        <dbReference type="PIRSR" id="PIRSR617453-50"/>
    </source>
</evidence>
<dbReference type="Proteomes" id="UP000248161">
    <property type="component" value="Unassembled WGS sequence"/>
</dbReference>
<dbReference type="GO" id="GO:0019464">
    <property type="term" value="P:glycine decarboxylation via glycine cleavage system"/>
    <property type="evidence" value="ECO:0007669"/>
    <property type="project" value="UniProtKB-UniRule"/>
</dbReference>
<comment type="caution">
    <text evidence="6">The sequence shown here is derived from an EMBL/GenBank/DDBJ whole genome shotgun (WGS) entry which is preliminary data.</text>
</comment>
<dbReference type="GO" id="GO:0009249">
    <property type="term" value="P:protein lipoylation"/>
    <property type="evidence" value="ECO:0007669"/>
    <property type="project" value="TreeGrafter"/>
</dbReference>
<feature type="domain" description="Lipoyl-binding" evidence="5">
    <location>
        <begin position="23"/>
        <end position="105"/>
    </location>
</feature>
<comment type="subunit">
    <text evidence="3">The glycine cleavage system is composed of four proteins: P, T, L and H.</text>
</comment>
<evidence type="ECO:0000259" key="5">
    <source>
        <dbReference type="PROSITE" id="PS50968"/>
    </source>
</evidence>
<comment type="cofactor">
    <cofactor evidence="3">
        <name>(R)-lipoate</name>
        <dbReference type="ChEBI" id="CHEBI:83088"/>
    </cofactor>
    <text evidence="3">Binds 1 lipoyl cofactor covalently.</text>
</comment>
<dbReference type="InterPro" id="IPR003016">
    <property type="entry name" value="2-oxoA_DH_lipoyl-BS"/>
</dbReference>
<evidence type="ECO:0000313" key="7">
    <source>
        <dbReference type="Proteomes" id="UP000248161"/>
    </source>
</evidence>
<dbReference type="Pfam" id="PF01597">
    <property type="entry name" value="GCV_H"/>
    <property type="match status" value="1"/>
</dbReference>
<dbReference type="PROSITE" id="PS00189">
    <property type="entry name" value="LIPOYL"/>
    <property type="match status" value="1"/>
</dbReference>
<evidence type="ECO:0000256" key="1">
    <source>
        <dbReference type="ARBA" id="ARBA00009249"/>
    </source>
</evidence>
<evidence type="ECO:0000256" key="3">
    <source>
        <dbReference type="HAMAP-Rule" id="MF_00272"/>
    </source>
</evidence>
<sequence length="127" mass="13788">MGEVPAELHYTESHEWIRVVADEVTVGITDFAQNALTDVVWVDLAEVGAAVDVMEPCASVESVKSVSEIYAPVSGDIVDSNMELEDAPERINEDPYGDGWIFRMSIADRADLDVLLDAAAYTALIGE</sequence>
<dbReference type="Gene3D" id="2.40.50.100">
    <property type="match status" value="1"/>
</dbReference>
<dbReference type="SUPFAM" id="SSF51230">
    <property type="entry name" value="Single hybrid motif"/>
    <property type="match status" value="1"/>
</dbReference>
<dbReference type="AlphaFoldDB" id="A0A2V3HQR3"/>
<dbReference type="PANTHER" id="PTHR11715">
    <property type="entry name" value="GLYCINE CLEAVAGE SYSTEM H PROTEIN"/>
    <property type="match status" value="1"/>
</dbReference>
<dbReference type="PROSITE" id="PS50968">
    <property type="entry name" value="BIOTINYL_LIPOYL"/>
    <property type="match status" value="1"/>
</dbReference>
<organism evidence="6 7">
    <name type="scientific">Candidatus Thalassarchaeum betae</name>
    <dbReference type="NCBI Taxonomy" id="2599289"/>
    <lineage>
        <taxon>Archaea</taxon>
        <taxon>Methanobacteriati</taxon>
        <taxon>Thermoplasmatota</taxon>
        <taxon>Candidatus Poseidoniia</taxon>
        <taxon>Candidatus Poseidoniales</taxon>
        <taxon>Candidatus Thalassarchaeaceae</taxon>
        <taxon>Candidatus Thalassarchaeum</taxon>
    </lineage>
</organism>
<dbReference type="InterPro" id="IPR000089">
    <property type="entry name" value="Biotin_lipoyl"/>
</dbReference>
<accession>A0A2V3HQR3</accession>
<reference evidence="6 7" key="1">
    <citation type="journal article" date="2015" name="Nat. Commun.">
        <title>Genomic and transcriptomic evidence for scavenging of diverse organic compounds by widespread deep-sea archaea.</title>
        <authorList>
            <person name="Li M."/>
            <person name="Baker B.J."/>
            <person name="Anantharaman K."/>
            <person name="Jain S."/>
            <person name="Breier J.A."/>
            <person name="Dick G.J."/>
        </authorList>
    </citation>
    <scope>NUCLEOTIDE SEQUENCE [LARGE SCALE GENOMIC DNA]</scope>
    <source>
        <strain evidence="6">Cayman_51_deep</strain>
    </source>
</reference>
<evidence type="ECO:0000256" key="2">
    <source>
        <dbReference type="ARBA" id="ARBA00022823"/>
    </source>
</evidence>
<dbReference type="EMBL" id="PSPG01000008">
    <property type="protein sequence ID" value="PXF21488.1"/>
    <property type="molecule type" value="Genomic_DNA"/>
</dbReference>
<dbReference type="NCBIfam" id="NF002270">
    <property type="entry name" value="PRK01202.1"/>
    <property type="match status" value="1"/>
</dbReference>
<name>A0A2V3HQR3_9ARCH</name>
<protein>
    <recommendedName>
        <fullName evidence="3">Probable glycine cleavage system H protein</fullName>
    </recommendedName>
</protein>